<dbReference type="Pfam" id="PF05496">
    <property type="entry name" value="RuvB_N"/>
    <property type="match status" value="1"/>
</dbReference>
<keyword evidence="5" id="KW-0067">ATP-binding</keyword>
<dbReference type="GO" id="GO:0009378">
    <property type="term" value="F:four-way junction helicase activity"/>
    <property type="evidence" value="ECO:0007669"/>
    <property type="project" value="InterPro"/>
</dbReference>
<feature type="domain" description="AAA+ ATPase" evidence="9">
    <location>
        <begin position="35"/>
        <end position="173"/>
    </location>
</feature>
<dbReference type="GO" id="GO:0006281">
    <property type="term" value="P:DNA repair"/>
    <property type="evidence" value="ECO:0007669"/>
    <property type="project" value="UniProtKB-KW"/>
</dbReference>
<keyword evidence="7" id="KW-0233">DNA recombination</keyword>
<sequence length="323" mass="36533">MDNVGPRTLEEFQGQESLVEALKDTIHGPLLRGAMVPHFALFGPGGSGKTTLCKLLAREAGSDLVETTGKQLPKYETFLDLVVQQKRGSFVLIDEAHTIKSSVRDAMLPFLQDHLISGHICEVWDDKSGKKVLKNFKANKQYVTIVIATTDVGKIGGIDSPFVQRFIDFYLSPYSEETMRKIGNNYVCQRRLKIEPEALDALVARCRNVPRVLKKLINRCIYHLDARQIQTRAISISVVEKAMELADIDLLGLRQIDRRYLEALRITDRSVKSLASCLRETEENIINDIEPYLLELGFVDIEHRRKLALAGKNYFSNLAMKED</sequence>
<dbReference type="SUPFAM" id="SSF52540">
    <property type="entry name" value="P-loop containing nucleoside triphosphate hydrolases"/>
    <property type="match status" value="1"/>
</dbReference>
<keyword evidence="2" id="KW-0547">Nucleotide-binding</keyword>
<keyword evidence="10" id="KW-0347">Helicase</keyword>
<evidence type="ECO:0000256" key="8">
    <source>
        <dbReference type="ARBA" id="ARBA00023204"/>
    </source>
</evidence>
<dbReference type="GO" id="GO:0016787">
    <property type="term" value="F:hydrolase activity"/>
    <property type="evidence" value="ECO:0007669"/>
    <property type="project" value="UniProtKB-KW"/>
</dbReference>
<evidence type="ECO:0000256" key="3">
    <source>
        <dbReference type="ARBA" id="ARBA00022763"/>
    </source>
</evidence>
<dbReference type="PANTHER" id="PTHR42848">
    <property type="match status" value="1"/>
</dbReference>
<evidence type="ECO:0000313" key="10">
    <source>
        <dbReference type="EMBL" id="KKR00581.1"/>
    </source>
</evidence>
<name>A0A0G0MJL2_9BACT</name>
<evidence type="ECO:0000256" key="4">
    <source>
        <dbReference type="ARBA" id="ARBA00022801"/>
    </source>
</evidence>
<dbReference type="Gene3D" id="1.10.10.10">
    <property type="entry name" value="Winged helix-like DNA-binding domain superfamily/Winged helix DNA-binding domain"/>
    <property type="match status" value="1"/>
</dbReference>
<dbReference type="PANTHER" id="PTHR42848:SF1">
    <property type="entry name" value="HOLLIDAY JUNCTION BRANCH MIGRATION COMPLEX SUBUNIT RUVB"/>
    <property type="match status" value="1"/>
</dbReference>
<dbReference type="Pfam" id="PF05491">
    <property type="entry name" value="WHD_RuvB"/>
    <property type="match status" value="1"/>
</dbReference>
<dbReference type="CDD" id="cd00009">
    <property type="entry name" value="AAA"/>
    <property type="match status" value="1"/>
</dbReference>
<evidence type="ECO:0000256" key="1">
    <source>
        <dbReference type="ARBA" id="ARBA00022490"/>
    </source>
</evidence>
<dbReference type="STRING" id="1618574.UT24_C0011G0034"/>
<dbReference type="Gene3D" id="1.10.8.60">
    <property type="match status" value="1"/>
</dbReference>
<accession>A0A0G0MJL2</accession>
<dbReference type="InterPro" id="IPR003593">
    <property type="entry name" value="AAA+_ATPase"/>
</dbReference>
<evidence type="ECO:0000256" key="5">
    <source>
        <dbReference type="ARBA" id="ARBA00022840"/>
    </source>
</evidence>
<reference evidence="10 11" key="1">
    <citation type="journal article" date="2015" name="Nature">
        <title>rRNA introns, odd ribosomes, and small enigmatic genomes across a large radiation of phyla.</title>
        <authorList>
            <person name="Brown C.T."/>
            <person name="Hug L.A."/>
            <person name="Thomas B.C."/>
            <person name="Sharon I."/>
            <person name="Castelle C.J."/>
            <person name="Singh A."/>
            <person name="Wilkins M.J."/>
            <person name="Williams K.H."/>
            <person name="Banfield J.F."/>
        </authorList>
    </citation>
    <scope>NUCLEOTIDE SEQUENCE [LARGE SCALE GENOMIC DNA]</scope>
</reference>
<proteinExistence type="predicted"/>
<comment type="caution">
    <text evidence="10">The sequence shown here is derived from an EMBL/GenBank/DDBJ whole genome shotgun (WGS) entry which is preliminary data.</text>
</comment>
<dbReference type="InterPro" id="IPR004605">
    <property type="entry name" value="DNA_helicase_Holl-junc_RuvB"/>
</dbReference>
<keyword evidence="8" id="KW-0234">DNA repair</keyword>
<keyword evidence="1" id="KW-0963">Cytoplasm</keyword>
<dbReference type="GO" id="GO:0006310">
    <property type="term" value="P:DNA recombination"/>
    <property type="evidence" value="ECO:0007669"/>
    <property type="project" value="UniProtKB-KW"/>
</dbReference>
<evidence type="ECO:0000256" key="6">
    <source>
        <dbReference type="ARBA" id="ARBA00023125"/>
    </source>
</evidence>
<evidence type="ECO:0000259" key="9">
    <source>
        <dbReference type="SMART" id="SM00382"/>
    </source>
</evidence>
<dbReference type="Proteomes" id="UP000033881">
    <property type="component" value="Unassembled WGS sequence"/>
</dbReference>
<keyword evidence="4" id="KW-0378">Hydrolase</keyword>
<dbReference type="InterPro" id="IPR008823">
    <property type="entry name" value="RuvB_wg_C"/>
</dbReference>
<dbReference type="Gene3D" id="3.40.50.300">
    <property type="entry name" value="P-loop containing nucleotide triphosphate hydrolases"/>
    <property type="match status" value="1"/>
</dbReference>
<evidence type="ECO:0000256" key="2">
    <source>
        <dbReference type="ARBA" id="ARBA00022741"/>
    </source>
</evidence>
<gene>
    <name evidence="10" type="ORF">UT24_C0011G0034</name>
</gene>
<dbReference type="AlphaFoldDB" id="A0A0G0MJL2"/>
<keyword evidence="6" id="KW-0238">DNA-binding</keyword>
<organism evidence="10 11">
    <name type="scientific">Candidatus Woesebacteria bacterium GW2011_GWB1_39_12</name>
    <dbReference type="NCBI Taxonomy" id="1618574"/>
    <lineage>
        <taxon>Bacteria</taxon>
        <taxon>Candidatus Woeseibacteriota</taxon>
    </lineage>
</organism>
<dbReference type="EMBL" id="LBWB01000011">
    <property type="protein sequence ID" value="KKR00581.1"/>
    <property type="molecule type" value="Genomic_DNA"/>
</dbReference>
<dbReference type="InterPro" id="IPR036388">
    <property type="entry name" value="WH-like_DNA-bd_sf"/>
</dbReference>
<protein>
    <submittedName>
        <fullName evidence="10">Holliday junction ATP-dependent DNA helicase RuvB</fullName>
    </submittedName>
</protein>
<dbReference type="GO" id="GO:0003677">
    <property type="term" value="F:DNA binding"/>
    <property type="evidence" value="ECO:0007669"/>
    <property type="project" value="UniProtKB-KW"/>
</dbReference>
<dbReference type="InterPro" id="IPR027417">
    <property type="entry name" value="P-loop_NTPase"/>
</dbReference>
<evidence type="ECO:0000256" key="7">
    <source>
        <dbReference type="ARBA" id="ARBA00023172"/>
    </source>
</evidence>
<dbReference type="GO" id="GO:0005524">
    <property type="term" value="F:ATP binding"/>
    <property type="evidence" value="ECO:0007669"/>
    <property type="project" value="UniProtKB-KW"/>
</dbReference>
<evidence type="ECO:0000313" key="11">
    <source>
        <dbReference type="Proteomes" id="UP000033881"/>
    </source>
</evidence>
<dbReference type="SMART" id="SM00382">
    <property type="entry name" value="AAA"/>
    <property type="match status" value="1"/>
</dbReference>
<dbReference type="InterPro" id="IPR008824">
    <property type="entry name" value="RuvB-like_N"/>
</dbReference>
<keyword evidence="3" id="KW-0227">DNA damage</keyword>